<evidence type="ECO:0000259" key="5">
    <source>
        <dbReference type="Pfam" id="PF03330"/>
    </source>
</evidence>
<dbReference type="PANTHER" id="PTHR34183:SF1">
    <property type="entry name" value="ENDOLYTIC PEPTIDOGLYCAN TRANSGLYCOSYLASE RLPA"/>
    <property type="match status" value="1"/>
</dbReference>
<sequence length="188" mass="21651">MINRILMGISTLLALLMTSKFSFRKFDSARFEPIKIVQDTIKKDSLPLLDSLSTEEGLYNYKLYKSKGHASYYANRFNGRKTASGERFYNHKLTAAHRKLPFGTRVRVTNLKNGRKIIVKINDRGPHIRGREIDLSHKAFHQLAKGKGAGEMPVKIEIVLKKKKIKLFLANLYKDVYSNRHYKNGNPK</sequence>
<dbReference type="InterPro" id="IPR012997">
    <property type="entry name" value="RplA"/>
</dbReference>
<gene>
    <name evidence="3" type="primary">rlpA</name>
    <name evidence="6" type="ORF">JJC05_10175</name>
</gene>
<evidence type="ECO:0000256" key="3">
    <source>
        <dbReference type="HAMAP-Rule" id="MF_02071"/>
    </source>
</evidence>
<reference evidence="6" key="1">
    <citation type="submission" date="2020-12" db="EMBL/GenBank/DDBJ databases">
        <title>Genome sequencing of genetic groups of Flavobacterium columnare.</title>
        <authorList>
            <person name="Waldbieser G.C."/>
            <person name="Griffin M.J."/>
            <person name="LaFrentz B.R."/>
        </authorList>
    </citation>
    <scope>NUCLEOTIDE SEQUENCE</scope>
    <source>
        <strain evidence="6">90-106</strain>
    </source>
</reference>
<dbReference type="GO" id="GO:0071555">
    <property type="term" value="P:cell wall organization"/>
    <property type="evidence" value="ECO:0007669"/>
    <property type="project" value="UniProtKB-KW"/>
</dbReference>
<dbReference type="Gene3D" id="2.40.40.10">
    <property type="entry name" value="RlpA-like domain"/>
    <property type="match status" value="1"/>
</dbReference>
<dbReference type="InterPro" id="IPR036908">
    <property type="entry name" value="RlpA-like_sf"/>
</dbReference>
<feature type="domain" description="RlpA-like protein double-psi beta-barrel" evidence="5">
    <location>
        <begin position="66"/>
        <end position="156"/>
    </location>
</feature>
<dbReference type="EC" id="4.2.2.-" evidence="3"/>
<dbReference type="NCBIfam" id="TIGR00413">
    <property type="entry name" value="rlpA"/>
    <property type="match status" value="1"/>
</dbReference>
<dbReference type="GO" id="GO:0008932">
    <property type="term" value="F:lytic endotransglycosylase activity"/>
    <property type="evidence" value="ECO:0007669"/>
    <property type="project" value="UniProtKB-UniRule"/>
</dbReference>
<dbReference type="GO" id="GO:0000270">
    <property type="term" value="P:peptidoglycan metabolic process"/>
    <property type="evidence" value="ECO:0007669"/>
    <property type="project" value="UniProtKB-UniRule"/>
</dbReference>
<dbReference type="PANTHER" id="PTHR34183">
    <property type="entry name" value="ENDOLYTIC PEPTIDOGLYCAN TRANSGLYCOSYLASE RLPA"/>
    <property type="match status" value="1"/>
</dbReference>
<evidence type="ECO:0000256" key="4">
    <source>
        <dbReference type="RuleBase" id="RU003495"/>
    </source>
</evidence>
<keyword evidence="1 3" id="KW-0456">Lyase</keyword>
<name>A0A8G0KQF0_9FLAO</name>
<dbReference type="EMBL" id="CP067378">
    <property type="protein sequence ID" value="QYS88178.1"/>
    <property type="molecule type" value="Genomic_DNA"/>
</dbReference>
<evidence type="ECO:0000313" key="6">
    <source>
        <dbReference type="EMBL" id="QYS88178.1"/>
    </source>
</evidence>
<proteinExistence type="inferred from homology"/>
<dbReference type="Pfam" id="PF03330">
    <property type="entry name" value="DPBB_1"/>
    <property type="match status" value="1"/>
</dbReference>
<dbReference type="AlphaFoldDB" id="A0A8G0KQF0"/>
<evidence type="ECO:0000256" key="2">
    <source>
        <dbReference type="ARBA" id="ARBA00023316"/>
    </source>
</evidence>
<dbReference type="Proteomes" id="UP000824721">
    <property type="component" value="Chromosome"/>
</dbReference>
<keyword evidence="2 3" id="KW-0961">Cell wall biogenesis/degradation</keyword>
<dbReference type="SUPFAM" id="SSF50685">
    <property type="entry name" value="Barwin-like endoglucanases"/>
    <property type="match status" value="1"/>
</dbReference>
<comment type="similarity">
    <text evidence="3 4">Belongs to the RlpA family.</text>
</comment>
<evidence type="ECO:0000256" key="1">
    <source>
        <dbReference type="ARBA" id="ARBA00023239"/>
    </source>
</evidence>
<organism evidence="6">
    <name type="scientific">Flavobacterium columnare</name>
    <dbReference type="NCBI Taxonomy" id="996"/>
    <lineage>
        <taxon>Bacteria</taxon>
        <taxon>Pseudomonadati</taxon>
        <taxon>Bacteroidota</taxon>
        <taxon>Flavobacteriia</taxon>
        <taxon>Flavobacteriales</taxon>
        <taxon>Flavobacteriaceae</taxon>
        <taxon>Flavobacterium</taxon>
    </lineage>
</organism>
<dbReference type="CDD" id="cd22268">
    <property type="entry name" value="DPBB_RlpA-like"/>
    <property type="match status" value="1"/>
</dbReference>
<protein>
    <recommendedName>
        <fullName evidence="3">Probable endolytic peptidoglycan transglycosylase RlpA</fullName>
        <ecNumber evidence="3">4.2.2.-</ecNumber>
    </recommendedName>
</protein>
<dbReference type="InterPro" id="IPR009009">
    <property type="entry name" value="RlpA-like_DPBB"/>
</dbReference>
<accession>A0A8G0KQF0</accession>
<dbReference type="HAMAP" id="MF_02071">
    <property type="entry name" value="RlpA"/>
    <property type="match status" value="1"/>
</dbReference>
<comment type="function">
    <text evidence="3">Lytic transglycosylase with a strong preference for naked glycan strands that lack stem peptides.</text>
</comment>
<dbReference type="InterPro" id="IPR034718">
    <property type="entry name" value="RlpA"/>
</dbReference>
<dbReference type="KEGG" id="fdv:JJC05_10175"/>